<gene>
    <name evidence="11" type="ORF">SCF082_LOCUS17331</name>
</gene>
<dbReference type="InterPro" id="IPR001202">
    <property type="entry name" value="WW_dom"/>
</dbReference>
<evidence type="ECO:0000256" key="7">
    <source>
        <dbReference type="SAM" id="Coils"/>
    </source>
</evidence>
<evidence type="ECO:0000313" key="11">
    <source>
        <dbReference type="EMBL" id="CAK9026037.1"/>
    </source>
</evidence>
<keyword evidence="7" id="KW-0175">Coiled coil</keyword>
<keyword evidence="4" id="KW-0809">Transit peptide</keyword>
<sequence length="529" mass="58763">MRAELEKDPKMKETLDELRNSKMGGKTIQEAAEDFNKRTEEAKSRLSQSASETAEEARKRLKDGEEAFAKTSEQAKEAGQTLGSFFEDLKGEFGLKSDRGGGDAKKDAGDEQQKPSSSAAAGADDAKGEETKGEGPAATPLSRFSELRKRLLAQLPESFASDDRSWDEAFKAVFGIRPKKKSKAGAAGGGQAADAAKGDEEGLEEWFEAIDKESGDVYYYNTAGETVWEKPTNAKIIKAPEHEAQDWANAEPEKSIFEIQIEEKVAEISQLEEERDAAMADSNMAKFKELNNKIRGLRKDIEKISMQANTTAVVHVEEKKGAWDQFNENLREAPILKSIFGLADSEAVKKARDAAEDAREAIETSQNPLVYRMYSVYDSMRMDPEFTIEGFVEEMQYDLAPTVIKGFLRGDLKLIDNYCSEGAGAAVKASIKDRQAARRKMDENILSIGEMHVAAAKVVDKMGPLIVLQFMVQQINCMYDLKGNVVEGKEDEIVGVFYIFAMTMEYNEEEAEMQWKIKEFAIGGTTPWI</sequence>
<feature type="compositionally biased region" description="Basic and acidic residues" evidence="8">
    <location>
        <begin position="34"/>
        <end position="44"/>
    </location>
</feature>
<dbReference type="EMBL" id="CAXAMM010011416">
    <property type="protein sequence ID" value="CAK9026037.1"/>
    <property type="molecule type" value="Genomic_DNA"/>
</dbReference>
<evidence type="ECO:0000256" key="8">
    <source>
        <dbReference type="SAM" id="MobiDB-lite"/>
    </source>
</evidence>
<evidence type="ECO:0000256" key="4">
    <source>
        <dbReference type="ARBA" id="ARBA00022946"/>
    </source>
</evidence>
<organism evidence="11 12">
    <name type="scientific">Durusdinium trenchii</name>
    <dbReference type="NCBI Taxonomy" id="1381693"/>
    <lineage>
        <taxon>Eukaryota</taxon>
        <taxon>Sar</taxon>
        <taxon>Alveolata</taxon>
        <taxon>Dinophyceae</taxon>
        <taxon>Suessiales</taxon>
        <taxon>Symbiodiniaceae</taxon>
        <taxon>Durusdinium</taxon>
    </lineage>
</organism>
<evidence type="ECO:0000256" key="2">
    <source>
        <dbReference type="ARBA" id="ARBA00009597"/>
    </source>
</evidence>
<proteinExistence type="inferred from homology"/>
<dbReference type="SMART" id="SM00456">
    <property type="entry name" value="WW"/>
    <property type="match status" value="1"/>
</dbReference>
<dbReference type="Pfam" id="PF00397">
    <property type="entry name" value="WW"/>
    <property type="match status" value="1"/>
</dbReference>
<dbReference type="SUPFAM" id="SSF54427">
    <property type="entry name" value="NTF2-like"/>
    <property type="match status" value="1"/>
</dbReference>
<evidence type="ECO:0000313" key="12">
    <source>
        <dbReference type="Proteomes" id="UP001642464"/>
    </source>
</evidence>
<dbReference type="PANTHER" id="PTHR10721:SF1">
    <property type="entry name" value="MITOCHONDRIAL IMPORT INNER MEMBRANE TRANSLOCASE SUBUNIT TIM44"/>
    <property type="match status" value="1"/>
</dbReference>
<reference evidence="11 12" key="1">
    <citation type="submission" date="2024-02" db="EMBL/GenBank/DDBJ databases">
        <authorList>
            <person name="Chen Y."/>
            <person name="Shah S."/>
            <person name="Dougan E. K."/>
            <person name="Thang M."/>
            <person name="Chan C."/>
        </authorList>
    </citation>
    <scope>NUCLEOTIDE SEQUENCE [LARGE SCALE GENOMIC DNA]</scope>
</reference>
<protein>
    <submittedName>
        <fullName evidence="11">Mitochondrial import inner membrane translocase subunit TIM44-1</fullName>
    </submittedName>
</protein>
<feature type="region of interest" description="Disordered" evidence="8">
    <location>
        <begin position="1"/>
        <end position="143"/>
    </location>
</feature>
<comment type="similarity">
    <text evidence="2">Belongs to the Tim44 family.</text>
</comment>
<feature type="domain" description="WW" evidence="9">
    <location>
        <begin position="201"/>
        <end position="233"/>
    </location>
</feature>
<keyword evidence="5" id="KW-0496">Mitochondrion</keyword>
<evidence type="ECO:0000256" key="3">
    <source>
        <dbReference type="ARBA" id="ARBA00022792"/>
    </source>
</evidence>
<feature type="region of interest" description="Disordered" evidence="8">
    <location>
        <begin position="179"/>
        <end position="200"/>
    </location>
</feature>
<keyword evidence="3" id="KW-0999">Mitochondrion inner membrane</keyword>
<feature type="compositionally biased region" description="Basic and acidic residues" evidence="8">
    <location>
        <begin position="1"/>
        <end position="20"/>
    </location>
</feature>
<dbReference type="Gene3D" id="2.20.70.10">
    <property type="match status" value="1"/>
</dbReference>
<feature type="compositionally biased region" description="Basic and acidic residues" evidence="8">
    <location>
        <begin position="55"/>
        <end position="76"/>
    </location>
</feature>
<dbReference type="InterPro" id="IPR039544">
    <property type="entry name" value="Tim44-like"/>
</dbReference>
<dbReference type="Proteomes" id="UP001642464">
    <property type="component" value="Unassembled WGS sequence"/>
</dbReference>
<evidence type="ECO:0000259" key="9">
    <source>
        <dbReference type="SMART" id="SM00456"/>
    </source>
</evidence>
<evidence type="ECO:0000256" key="1">
    <source>
        <dbReference type="ARBA" id="ARBA00004273"/>
    </source>
</evidence>
<accession>A0ABP0KGT8</accession>
<name>A0ABP0KGT8_9DINO</name>
<keyword evidence="12" id="KW-1185">Reference proteome</keyword>
<dbReference type="PANTHER" id="PTHR10721">
    <property type="entry name" value="MITOCHONDRIAL IMPORT INNER MEMBRANE TRANSLOCASE SUBUNIT TIM44"/>
    <property type="match status" value="1"/>
</dbReference>
<dbReference type="InterPro" id="IPR032710">
    <property type="entry name" value="NTF2-like_dom_sf"/>
</dbReference>
<feature type="compositionally biased region" description="Basic and acidic residues" evidence="8">
    <location>
        <begin position="124"/>
        <end position="133"/>
    </location>
</feature>
<feature type="coiled-coil region" evidence="7">
    <location>
        <begin position="254"/>
        <end position="307"/>
    </location>
</feature>
<keyword evidence="6" id="KW-0472">Membrane</keyword>
<evidence type="ECO:0000259" key="10">
    <source>
        <dbReference type="SMART" id="SM00978"/>
    </source>
</evidence>
<dbReference type="Pfam" id="PF04280">
    <property type="entry name" value="Tim44"/>
    <property type="match status" value="1"/>
</dbReference>
<comment type="subcellular location">
    <subcellularLocation>
        <location evidence="1">Mitochondrion inner membrane</location>
    </subcellularLocation>
</comment>
<evidence type="ECO:0000256" key="6">
    <source>
        <dbReference type="ARBA" id="ARBA00023136"/>
    </source>
</evidence>
<comment type="caution">
    <text evidence="11">The sequence shown here is derived from an EMBL/GenBank/DDBJ whole genome shotgun (WGS) entry which is preliminary data.</text>
</comment>
<dbReference type="InterPro" id="IPR007379">
    <property type="entry name" value="Tim44-like_dom"/>
</dbReference>
<evidence type="ECO:0000256" key="5">
    <source>
        <dbReference type="ARBA" id="ARBA00023128"/>
    </source>
</evidence>
<feature type="compositionally biased region" description="Basic and acidic residues" evidence="8">
    <location>
        <begin position="87"/>
        <end position="113"/>
    </location>
</feature>
<dbReference type="SMART" id="SM00978">
    <property type="entry name" value="Tim44"/>
    <property type="match status" value="1"/>
</dbReference>
<feature type="domain" description="Tim44-like" evidence="10">
    <location>
        <begin position="373"/>
        <end position="522"/>
    </location>
</feature>
<dbReference type="CDD" id="cd00201">
    <property type="entry name" value="WW"/>
    <property type="match status" value="1"/>
</dbReference>
<dbReference type="Gene3D" id="3.10.450.240">
    <property type="match status" value="1"/>
</dbReference>